<protein>
    <recommendedName>
        <fullName evidence="2">Putative plant transposon protein domain-containing protein</fullName>
    </recommendedName>
</protein>
<feature type="domain" description="Putative plant transposon protein" evidence="2">
    <location>
        <begin position="40"/>
        <end position="166"/>
    </location>
</feature>
<dbReference type="Proteomes" id="UP000321947">
    <property type="component" value="Unassembled WGS sequence"/>
</dbReference>
<dbReference type="EMBL" id="SSTD01007548">
    <property type="protein sequence ID" value="TYK18699.1"/>
    <property type="molecule type" value="Genomic_DNA"/>
</dbReference>
<feature type="region of interest" description="Disordered" evidence="1">
    <location>
        <begin position="263"/>
        <end position="295"/>
    </location>
</feature>
<evidence type="ECO:0000259" key="2">
    <source>
        <dbReference type="Pfam" id="PF20167"/>
    </source>
</evidence>
<evidence type="ECO:0000313" key="3">
    <source>
        <dbReference type="EMBL" id="TYK18699.1"/>
    </source>
</evidence>
<sequence>MKTNKAKKATRKSFFQQTQSIDNSWFFEGVTAIGANGVNLFYKGYISEEKHYVMAKEKKVDFGPNAINEFYELDDNEIGHAIFKNPTKQDLEDVLKRRLAGFVKKKIMPTRHNSTISMDKIILIYCIMEEIPRNVSEIICEHIIACVKHPHDARPFPHLIEELSLKACMALEKIPRTVDTPQTLIVTLLDPTSKEKPSLDNPQTDQEDDSFQDLFQDSICNPLAFIGDAFKASDNIAQTPVVSASKEGLKKVVDDPLQKGKETFEVADKTSLSSPPKQTPKPTTHNAKKKEATRDGEMMRTISSSSLMITFINHKEVDLKMYSNVNPTCNRCNCDIKSIWKIWSSKLTTRELK</sequence>
<organism evidence="3 4">
    <name type="scientific">Cucumis melo var. makuwa</name>
    <name type="common">Oriental melon</name>
    <dbReference type="NCBI Taxonomy" id="1194695"/>
    <lineage>
        <taxon>Eukaryota</taxon>
        <taxon>Viridiplantae</taxon>
        <taxon>Streptophyta</taxon>
        <taxon>Embryophyta</taxon>
        <taxon>Tracheophyta</taxon>
        <taxon>Spermatophyta</taxon>
        <taxon>Magnoliopsida</taxon>
        <taxon>eudicotyledons</taxon>
        <taxon>Gunneridae</taxon>
        <taxon>Pentapetalae</taxon>
        <taxon>rosids</taxon>
        <taxon>fabids</taxon>
        <taxon>Cucurbitales</taxon>
        <taxon>Cucurbitaceae</taxon>
        <taxon>Benincaseae</taxon>
        <taxon>Cucumis</taxon>
    </lineage>
</organism>
<reference evidence="3 4" key="1">
    <citation type="submission" date="2019-08" db="EMBL/GenBank/DDBJ databases">
        <title>Draft genome sequences of two oriental melons (Cucumis melo L. var makuwa).</title>
        <authorList>
            <person name="Kwon S.-Y."/>
        </authorList>
    </citation>
    <scope>NUCLEOTIDE SEQUENCE [LARGE SCALE GENOMIC DNA]</scope>
    <source>
        <strain evidence="4">cv. Chang Bougi</strain>
        <tissue evidence="3">Leaf</tissue>
    </source>
</reference>
<evidence type="ECO:0000256" key="1">
    <source>
        <dbReference type="SAM" id="MobiDB-lite"/>
    </source>
</evidence>
<dbReference type="Pfam" id="PF20167">
    <property type="entry name" value="Transposase_32"/>
    <property type="match status" value="1"/>
</dbReference>
<gene>
    <name evidence="3" type="ORF">E5676_scaffold481G00470</name>
</gene>
<comment type="caution">
    <text evidence="3">The sequence shown here is derived from an EMBL/GenBank/DDBJ whole genome shotgun (WGS) entry which is preliminary data.</text>
</comment>
<feature type="compositionally biased region" description="Low complexity" evidence="1">
    <location>
        <begin position="269"/>
        <end position="284"/>
    </location>
</feature>
<name>A0A5D3D581_CUCMM</name>
<proteinExistence type="predicted"/>
<dbReference type="AlphaFoldDB" id="A0A5D3D581"/>
<dbReference type="InterPro" id="IPR046796">
    <property type="entry name" value="Transposase_32_dom"/>
</dbReference>
<accession>A0A5D3D581</accession>
<evidence type="ECO:0000313" key="4">
    <source>
        <dbReference type="Proteomes" id="UP000321947"/>
    </source>
</evidence>